<dbReference type="AlphaFoldDB" id="A0A5N5WHI3"/>
<protein>
    <submittedName>
        <fullName evidence="2">Uncharacterized protein</fullName>
    </submittedName>
</protein>
<feature type="chain" id="PRO_5024867053" evidence="1">
    <location>
        <begin position="23"/>
        <end position="128"/>
    </location>
</feature>
<dbReference type="EMBL" id="ML732434">
    <property type="protein sequence ID" value="KAB8067896.1"/>
    <property type="molecule type" value="Genomic_DNA"/>
</dbReference>
<evidence type="ECO:0000313" key="2">
    <source>
        <dbReference type="EMBL" id="KAB8067896.1"/>
    </source>
</evidence>
<dbReference type="OrthoDB" id="4474182at2759"/>
<name>A0A5N5WHI3_9EURO</name>
<keyword evidence="1" id="KW-0732">Signal</keyword>
<feature type="signal peptide" evidence="1">
    <location>
        <begin position="1"/>
        <end position="22"/>
    </location>
</feature>
<sequence>MKTLSSLMYFAAFSTFLCPVTASPLVDTGSDILKQRQNIDWSFLLYQNARCTGAEDPYSRFGSVPCTGGIRNGNPVAYQKRFVDAGCTIGFYDDNGCNSPIDLINETNDTGCHTPVQGGAIIAYDVVC</sequence>
<keyword evidence="3" id="KW-1185">Reference proteome</keyword>
<organism evidence="2 3">
    <name type="scientific">Aspergillus leporis</name>
    <dbReference type="NCBI Taxonomy" id="41062"/>
    <lineage>
        <taxon>Eukaryota</taxon>
        <taxon>Fungi</taxon>
        <taxon>Dikarya</taxon>
        <taxon>Ascomycota</taxon>
        <taxon>Pezizomycotina</taxon>
        <taxon>Eurotiomycetes</taxon>
        <taxon>Eurotiomycetidae</taxon>
        <taxon>Eurotiales</taxon>
        <taxon>Aspergillaceae</taxon>
        <taxon>Aspergillus</taxon>
        <taxon>Aspergillus subgen. Circumdati</taxon>
    </lineage>
</organism>
<reference evidence="2 3" key="1">
    <citation type="submission" date="2019-04" db="EMBL/GenBank/DDBJ databases">
        <title>Friends and foes A comparative genomics study of 23 Aspergillus species from section Flavi.</title>
        <authorList>
            <consortium name="DOE Joint Genome Institute"/>
            <person name="Kjaerbolling I."/>
            <person name="Vesth T."/>
            <person name="Frisvad J.C."/>
            <person name="Nybo J.L."/>
            <person name="Theobald S."/>
            <person name="Kildgaard S."/>
            <person name="Isbrandt T."/>
            <person name="Kuo A."/>
            <person name="Sato A."/>
            <person name="Lyhne E.K."/>
            <person name="Kogle M.E."/>
            <person name="Wiebenga A."/>
            <person name="Kun R.S."/>
            <person name="Lubbers R.J."/>
            <person name="Makela M.R."/>
            <person name="Barry K."/>
            <person name="Chovatia M."/>
            <person name="Clum A."/>
            <person name="Daum C."/>
            <person name="Haridas S."/>
            <person name="He G."/>
            <person name="LaButti K."/>
            <person name="Lipzen A."/>
            <person name="Mondo S."/>
            <person name="Riley R."/>
            <person name="Salamov A."/>
            <person name="Simmons B.A."/>
            <person name="Magnuson J.K."/>
            <person name="Henrissat B."/>
            <person name="Mortensen U.H."/>
            <person name="Larsen T.O."/>
            <person name="Devries R.P."/>
            <person name="Grigoriev I.V."/>
            <person name="Machida M."/>
            <person name="Baker S.E."/>
            <person name="Andersen M.R."/>
        </authorList>
    </citation>
    <scope>NUCLEOTIDE SEQUENCE [LARGE SCALE GENOMIC DNA]</scope>
    <source>
        <strain evidence="2 3">CBS 151.66</strain>
    </source>
</reference>
<gene>
    <name evidence="2" type="ORF">BDV29DRAFT_185430</name>
</gene>
<dbReference type="Proteomes" id="UP000326565">
    <property type="component" value="Unassembled WGS sequence"/>
</dbReference>
<evidence type="ECO:0000313" key="3">
    <source>
        <dbReference type="Proteomes" id="UP000326565"/>
    </source>
</evidence>
<proteinExistence type="predicted"/>
<accession>A0A5N5WHI3</accession>
<evidence type="ECO:0000256" key="1">
    <source>
        <dbReference type="SAM" id="SignalP"/>
    </source>
</evidence>